<protein>
    <submittedName>
        <fullName evidence="3">Uncharacterized protein</fullName>
    </submittedName>
</protein>
<feature type="region of interest" description="Disordered" evidence="1">
    <location>
        <begin position="51"/>
        <end position="90"/>
    </location>
</feature>
<keyword evidence="2" id="KW-1185">Reference proteome</keyword>
<name>A0A915IGZ5_ROMCU</name>
<reference evidence="3" key="1">
    <citation type="submission" date="2022-11" db="UniProtKB">
        <authorList>
            <consortium name="WormBaseParasite"/>
        </authorList>
    </citation>
    <scope>IDENTIFICATION</scope>
</reference>
<accession>A0A915IGZ5</accession>
<dbReference type="Proteomes" id="UP000887565">
    <property type="component" value="Unplaced"/>
</dbReference>
<evidence type="ECO:0000313" key="3">
    <source>
        <dbReference type="WBParaSite" id="nRc.2.0.1.t13079-RA"/>
    </source>
</evidence>
<dbReference type="WBParaSite" id="nRc.2.0.1.t13079-RA">
    <property type="protein sequence ID" value="nRc.2.0.1.t13079-RA"/>
    <property type="gene ID" value="nRc.2.0.1.g13079"/>
</dbReference>
<sequence length="187" mass="20503">MPNGANFTRLKNLTWHSLAKNCKSSRKTDCFQGQNLTKLLAVNTVSNKPAVNDAQLRLPEMKKPRRRHDERRRSDAEHDAAKTPPPSANAGRFVVVEDADLYDSLRCGCTTKTVVVDDFLVDGGLRRTTTIPPASAPPLLLLPLGDAASLTITSSCNFIRSTAAKFSAKSRLLSILQNLTKNSENNE</sequence>
<feature type="compositionally biased region" description="Basic and acidic residues" evidence="1">
    <location>
        <begin position="71"/>
        <end position="81"/>
    </location>
</feature>
<organism evidence="2 3">
    <name type="scientific">Romanomermis culicivorax</name>
    <name type="common">Nematode worm</name>
    <dbReference type="NCBI Taxonomy" id="13658"/>
    <lineage>
        <taxon>Eukaryota</taxon>
        <taxon>Metazoa</taxon>
        <taxon>Ecdysozoa</taxon>
        <taxon>Nematoda</taxon>
        <taxon>Enoplea</taxon>
        <taxon>Dorylaimia</taxon>
        <taxon>Mermithida</taxon>
        <taxon>Mermithoidea</taxon>
        <taxon>Mermithidae</taxon>
        <taxon>Romanomermis</taxon>
    </lineage>
</organism>
<dbReference type="AlphaFoldDB" id="A0A915IGZ5"/>
<evidence type="ECO:0000313" key="2">
    <source>
        <dbReference type="Proteomes" id="UP000887565"/>
    </source>
</evidence>
<evidence type="ECO:0000256" key="1">
    <source>
        <dbReference type="SAM" id="MobiDB-lite"/>
    </source>
</evidence>
<proteinExistence type="predicted"/>